<evidence type="ECO:0000256" key="1">
    <source>
        <dbReference type="SAM" id="Phobius"/>
    </source>
</evidence>
<organism evidence="2 3">
    <name type="scientific">Turnera subulata</name>
    <dbReference type="NCBI Taxonomy" id="218843"/>
    <lineage>
        <taxon>Eukaryota</taxon>
        <taxon>Viridiplantae</taxon>
        <taxon>Streptophyta</taxon>
        <taxon>Embryophyta</taxon>
        <taxon>Tracheophyta</taxon>
        <taxon>Spermatophyta</taxon>
        <taxon>Magnoliopsida</taxon>
        <taxon>eudicotyledons</taxon>
        <taxon>Gunneridae</taxon>
        <taxon>Pentapetalae</taxon>
        <taxon>rosids</taxon>
        <taxon>fabids</taxon>
        <taxon>Malpighiales</taxon>
        <taxon>Passifloraceae</taxon>
        <taxon>Turnera</taxon>
    </lineage>
</organism>
<accession>A0A9Q0F827</accession>
<reference evidence="2" key="2">
    <citation type="journal article" date="2023" name="Plants (Basel)">
        <title>Annotation of the Turnera subulata (Passifloraceae) Draft Genome Reveals the S-Locus Evolved after the Divergence of Turneroideae from Passifloroideae in a Stepwise Manner.</title>
        <authorList>
            <person name="Henning P.M."/>
            <person name="Roalson E.H."/>
            <person name="Mir W."/>
            <person name="McCubbin A.G."/>
            <person name="Shore J.S."/>
        </authorList>
    </citation>
    <scope>NUCLEOTIDE SEQUENCE</scope>
    <source>
        <strain evidence="2">F60SS</strain>
    </source>
</reference>
<protein>
    <submittedName>
        <fullName evidence="2">Uncharacterized protein</fullName>
    </submittedName>
</protein>
<feature type="transmembrane region" description="Helical" evidence="1">
    <location>
        <begin position="21"/>
        <end position="43"/>
    </location>
</feature>
<keyword evidence="3" id="KW-1185">Reference proteome</keyword>
<dbReference type="AlphaFoldDB" id="A0A9Q0F827"/>
<keyword evidence="1" id="KW-0812">Transmembrane</keyword>
<gene>
    <name evidence="2" type="ORF">Tsubulata_002224</name>
</gene>
<name>A0A9Q0F827_9ROSI</name>
<dbReference type="OrthoDB" id="617505at2759"/>
<keyword evidence="1" id="KW-0472">Membrane</keyword>
<proteinExistence type="predicted"/>
<keyword evidence="1" id="KW-1133">Transmembrane helix</keyword>
<dbReference type="Proteomes" id="UP001141552">
    <property type="component" value="Unassembled WGS sequence"/>
</dbReference>
<reference evidence="2" key="1">
    <citation type="submission" date="2022-02" db="EMBL/GenBank/DDBJ databases">
        <authorList>
            <person name="Henning P.M."/>
            <person name="McCubbin A.G."/>
            <person name="Shore J.S."/>
        </authorList>
    </citation>
    <scope>NUCLEOTIDE SEQUENCE</scope>
    <source>
        <strain evidence="2">F60SS</strain>
        <tissue evidence="2">Leaves</tissue>
    </source>
</reference>
<sequence length="44" mass="5143">MYIATTIRRYRAVKEVAKIKMCVGITAYYQVMLICQVRVILVFS</sequence>
<evidence type="ECO:0000313" key="3">
    <source>
        <dbReference type="Proteomes" id="UP001141552"/>
    </source>
</evidence>
<evidence type="ECO:0000313" key="2">
    <source>
        <dbReference type="EMBL" id="KAJ4826623.1"/>
    </source>
</evidence>
<dbReference type="EMBL" id="JAKUCV010006612">
    <property type="protein sequence ID" value="KAJ4826623.1"/>
    <property type="molecule type" value="Genomic_DNA"/>
</dbReference>
<comment type="caution">
    <text evidence="2">The sequence shown here is derived from an EMBL/GenBank/DDBJ whole genome shotgun (WGS) entry which is preliminary data.</text>
</comment>